<comment type="catalytic activity">
    <reaction evidence="5 6">
        <text>dTDP-beta-L-rhamnose + NADP(+) = dTDP-4-dehydro-beta-L-rhamnose + NADPH + H(+)</text>
        <dbReference type="Rhea" id="RHEA:21796"/>
        <dbReference type="ChEBI" id="CHEBI:15378"/>
        <dbReference type="ChEBI" id="CHEBI:57510"/>
        <dbReference type="ChEBI" id="CHEBI:57783"/>
        <dbReference type="ChEBI" id="CHEBI:58349"/>
        <dbReference type="ChEBI" id="CHEBI:62830"/>
        <dbReference type="EC" id="1.1.1.133"/>
    </reaction>
</comment>
<evidence type="ECO:0000259" key="7">
    <source>
        <dbReference type="Pfam" id="PF04321"/>
    </source>
</evidence>
<comment type="similarity">
    <text evidence="2 6">Belongs to the dTDP-4-dehydrorhamnose reductase family.</text>
</comment>
<dbReference type="Pfam" id="PF04321">
    <property type="entry name" value="RmlD_sub_bind"/>
    <property type="match status" value="1"/>
</dbReference>
<dbReference type="InterPro" id="IPR036291">
    <property type="entry name" value="NAD(P)-bd_dom_sf"/>
</dbReference>
<dbReference type="PANTHER" id="PTHR10491:SF4">
    <property type="entry name" value="METHIONINE ADENOSYLTRANSFERASE 2 SUBUNIT BETA"/>
    <property type="match status" value="1"/>
</dbReference>
<accession>A0A1I1I4A0</accession>
<gene>
    <name evidence="8" type="ORF">SAMN05660443_2186</name>
</gene>
<dbReference type="EC" id="1.1.1.133" evidence="3 6"/>
<dbReference type="STRING" id="1122252.SAMN05660443_2186"/>
<sequence length="270" mass="29770">MRLLFLSDYQAFFQALEEEAKRYASLEIVCCDSQTQPLALPDFDFLLVAPLGQSCEVGLAADLEQLEFWQNKLPQLVELCTSRQARLVLWSSDLVFNPGQQAVSELDIPENTSPLSQLLTSLEKQAVSCGQSIILRTPPSLSSDPKGGLAQLVSKCKAHKAPDNIDYRGLQPLDDVARVLLGILLQIDAGAQASGIYHYAGSEPVSQTELLHTLARYLKTPAYPADPSGTNRQGMNSRHLLENFGVHPRAWRSCLPTLLEQLNEISSTHE</sequence>
<dbReference type="Proteomes" id="UP000199058">
    <property type="component" value="Unassembled WGS sequence"/>
</dbReference>
<dbReference type="GO" id="GO:0019305">
    <property type="term" value="P:dTDP-rhamnose biosynthetic process"/>
    <property type="evidence" value="ECO:0007669"/>
    <property type="project" value="TreeGrafter"/>
</dbReference>
<dbReference type="Gene3D" id="3.40.50.720">
    <property type="entry name" value="NAD(P)-binding Rossmann-like Domain"/>
    <property type="match status" value="1"/>
</dbReference>
<dbReference type="AlphaFoldDB" id="A0A1I1I4A0"/>
<comment type="function">
    <text evidence="6">Catalyzes the reduction of dTDP-6-deoxy-L-lyxo-4-hexulose to yield dTDP-L-rhamnose.</text>
</comment>
<organism evidence="8 9">
    <name type="scientific">Marinospirillum celere</name>
    <dbReference type="NCBI Taxonomy" id="1122252"/>
    <lineage>
        <taxon>Bacteria</taxon>
        <taxon>Pseudomonadati</taxon>
        <taxon>Pseudomonadota</taxon>
        <taxon>Gammaproteobacteria</taxon>
        <taxon>Oceanospirillales</taxon>
        <taxon>Oceanospirillaceae</taxon>
        <taxon>Marinospirillum</taxon>
    </lineage>
</organism>
<dbReference type="EMBL" id="FOLH01000004">
    <property type="protein sequence ID" value="SFC31034.1"/>
    <property type="molecule type" value="Genomic_DNA"/>
</dbReference>
<evidence type="ECO:0000256" key="1">
    <source>
        <dbReference type="ARBA" id="ARBA00004781"/>
    </source>
</evidence>
<keyword evidence="9" id="KW-1185">Reference proteome</keyword>
<evidence type="ECO:0000256" key="5">
    <source>
        <dbReference type="ARBA" id="ARBA00048200"/>
    </source>
</evidence>
<comment type="cofactor">
    <cofactor evidence="6">
        <name>Mg(2+)</name>
        <dbReference type="ChEBI" id="CHEBI:18420"/>
    </cofactor>
    <text evidence="6">Binds 1 Mg(2+) ion per monomer.</text>
</comment>
<comment type="pathway">
    <text evidence="1 6">Carbohydrate biosynthesis; dTDP-L-rhamnose biosynthesis.</text>
</comment>
<evidence type="ECO:0000256" key="3">
    <source>
        <dbReference type="ARBA" id="ARBA00012929"/>
    </source>
</evidence>
<evidence type="ECO:0000256" key="4">
    <source>
        <dbReference type="ARBA" id="ARBA00017099"/>
    </source>
</evidence>
<dbReference type="GO" id="GO:0005829">
    <property type="term" value="C:cytosol"/>
    <property type="evidence" value="ECO:0007669"/>
    <property type="project" value="TreeGrafter"/>
</dbReference>
<evidence type="ECO:0000256" key="2">
    <source>
        <dbReference type="ARBA" id="ARBA00010944"/>
    </source>
</evidence>
<name>A0A1I1I4A0_9GAMM</name>
<dbReference type="InterPro" id="IPR029903">
    <property type="entry name" value="RmlD-like-bd"/>
</dbReference>
<dbReference type="PANTHER" id="PTHR10491">
    <property type="entry name" value="DTDP-4-DEHYDRORHAMNOSE REDUCTASE"/>
    <property type="match status" value="1"/>
</dbReference>
<evidence type="ECO:0000313" key="8">
    <source>
        <dbReference type="EMBL" id="SFC31034.1"/>
    </source>
</evidence>
<evidence type="ECO:0000256" key="6">
    <source>
        <dbReference type="RuleBase" id="RU364082"/>
    </source>
</evidence>
<dbReference type="RefSeq" id="WP_091963346.1">
    <property type="nucleotide sequence ID" value="NZ_FOLH01000004.1"/>
</dbReference>
<evidence type="ECO:0000313" key="9">
    <source>
        <dbReference type="Proteomes" id="UP000199058"/>
    </source>
</evidence>
<protein>
    <recommendedName>
        <fullName evidence="4 6">dTDP-4-dehydrorhamnose reductase</fullName>
        <ecNumber evidence="3 6">1.1.1.133</ecNumber>
    </recommendedName>
</protein>
<proteinExistence type="inferred from homology"/>
<reference evidence="8 9" key="1">
    <citation type="submission" date="2016-10" db="EMBL/GenBank/DDBJ databases">
        <authorList>
            <person name="de Groot N.N."/>
        </authorList>
    </citation>
    <scope>NUCLEOTIDE SEQUENCE [LARGE SCALE GENOMIC DNA]</scope>
    <source>
        <strain evidence="8 9">DSM 18438</strain>
    </source>
</reference>
<feature type="domain" description="RmlD-like substrate binding" evidence="7">
    <location>
        <begin position="75"/>
        <end position="262"/>
    </location>
</feature>
<dbReference type="SUPFAM" id="SSF51735">
    <property type="entry name" value="NAD(P)-binding Rossmann-fold domains"/>
    <property type="match status" value="1"/>
</dbReference>
<dbReference type="InterPro" id="IPR005913">
    <property type="entry name" value="dTDP_dehydrorham_reduct"/>
</dbReference>
<dbReference type="OrthoDB" id="9803892at2"/>
<dbReference type="GO" id="GO:0008831">
    <property type="term" value="F:dTDP-4-dehydrorhamnose reductase activity"/>
    <property type="evidence" value="ECO:0007669"/>
    <property type="project" value="UniProtKB-EC"/>
</dbReference>
<keyword evidence="6" id="KW-0521">NADP</keyword>
<keyword evidence="6" id="KW-0560">Oxidoreductase</keyword>